<dbReference type="SMART" id="SM00421">
    <property type="entry name" value="HTH_LUXR"/>
    <property type="match status" value="1"/>
</dbReference>
<dbReference type="GO" id="GO:0003677">
    <property type="term" value="F:DNA binding"/>
    <property type="evidence" value="ECO:0007669"/>
    <property type="project" value="UniProtKB-KW"/>
</dbReference>
<dbReference type="InterPro" id="IPR036388">
    <property type="entry name" value="WH-like_DNA-bd_sf"/>
</dbReference>
<dbReference type="PANTHER" id="PTHR43214:SF44">
    <property type="entry name" value="TWO-COMPONENT RESPONSE REGULATOR"/>
    <property type="match status" value="1"/>
</dbReference>
<dbReference type="Pfam" id="PF00196">
    <property type="entry name" value="GerE"/>
    <property type="match status" value="1"/>
</dbReference>
<dbReference type="EMBL" id="CP036262">
    <property type="protein sequence ID" value="QDS94917.1"/>
    <property type="molecule type" value="Genomic_DNA"/>
</dbReference>
<dbReference type="SUPFAM" id="SSF52172">
    <property type="entry name" value="CheY-like"/>
    <property type="match status" value="1"/>
</dbReference>
<keyword evidence="1" id="KW-0238">DNA-binding</keyword>
<dbReference type="OrthoDB" id="271936at2"/>
<evidence type="ECO:0000256" key="2">
    <source>
        <dbReference type="PROSITE-ProRule" id="PRU00169"/>
    </source>
</evidence>
<proteinExistence type="predicted"/>
<feature type="domain" description="HTH luxR-type" evidence="3">
    <location>
        <begin position="145"/>
        <end position="210"/>
    </location>
</feature>
<dbReference type="PROSITE" id="PS00622">
    <property type="entry name" value="HTH_LUXR_1"/>
    <property type="match status" value="1"/>
</dbReference>
<dbReference type="SMART" id="SM00448">
    <property type="entry name" value="REC"/>
    <property type="match status" value="1"/>
</dbReference>
<evidence type="ECO:0000313" key="5">
    <source>
        <dbReference type="EMBL" id="QDS94917.1"/>
    </source>
</evidence>
<dbReference type="Pfam" id="PF00072">
    <property type="entry name" value="Response_reg"/>
    <property type="match status" value="1"/>
</dbReference>
<evidence type="ECO:0000259" key="4">
    <source>
        <dbReference type="PROSITE" id="PS50110"/>
    </source>
</evidence>
<name>A0A517MJF5_9BACT</name>
<accession>A0A517MJF5</accession>
<evidence type="ECO:0000313" key="6">
    <source>
        <dbReference type="Proteomes" id="UP000320672"/>
    </source>
</evidence>
<protein>
    <submittedName>
        <fullName evidence="5">Transcriptional regulatory protein FixJ</fullName>
    </submittedName>
</protein>
<dbReference type="InterPro" id="IPR001789">
    <property type="entry name" value="Sig_transdc_resp-reg_receiver"/>
</dbReference>
<dbReference type="RefSeq" id="WP_145352854.1">
    <property type="nucleotide sequence ID" value="NZ_CP036262.1"/>
</dbReference>
<dbReference type="InterPro" id="IPR039420">
    <property type="entry name" value="WalR-like"/>
</dbReference>
<dbReference type="Gene3D" id="1.10.10.10">
    <property type="entry name" value="Winged helix-like DNA-binding domain superfamily/Winged helix DNA-binding domain"/>
    <property type="match status" value="1"/>
</dbReference>
<dbReference type="PANTHER" id="PTHR43214">
    <property type="entry name" value="TWO-COMPONENT RESPONSE REGULATOR"/>
    <property type="match status" value="1"/>
</dbReference>
<dbReference type="Gene3D" id="3.40.50.2300">
    <property type="match status" value="1"/>
</dbReference>
<dbReference type="KEGG" id="rml:FF011L_37000"/>
<gene>
    <name evidence="5" type="primary">fixJ</name>
    <name evidence="5" type="ORF">FF011L_37000</name>
</gene>
<dbReference type="GO" id="GO:0000160">
    <property type="term" value="P:phosphorelay signal transduction system"/>
    <property type="evidence" value="ECO:0007669"/>
    <property type="project" value="InterPro"/>
</dbReference>
<dbReference type="PRINTS" id="PR00038">
    <property type="entry name" value="HTHLUXR"/>
</dbReference>
<dbReference type="AlphaFoldDB" id="A0A517MJF5"/>
<dbReference type="CDD" id="cd06170">
    <property type="entry name" value="LuxR_C_like"/>
    <property type="match status" value="1"/>
</dbReference>
<evidence type="ECO:0000256" key="1">
    <source>
        <dbReference type="ARBA" id="ARBA00023125"/>
    </source>
</evidence>
<dbReference type="InterPro" id="IPR000792">
    <property type="entry name" value="Tscrpt_reg_LuxR_C"/>
</dbReference>
<keyword evidence="2" id="KW-0597">Phosphoprotein</keyword>
<dbReference type="PROSITE" id="PS50043">
    <property type="entry name" value="HTH_LUXR_2"/>
    <property type="match status" value="1"/>
</dbReference>
<dbReference type="PROSITE" id="PS50110">
    <property type="entry name" value="RESPONSE_REGULATORY"/>
    <property type="match status" value="1"/>
</dbReference>
<reference evidence="5 6" key="1">
    <citation type="submission" date="2019-02" db="EMBL/GenBank/DDBJ databases">
        <title>Deep-cultivation of Planctomycetes and their phenomic and genomic characterization uncovers novel biology.</title>
        <authorList>
            <person name="Wiegand S."/>
            <person name="Jogler M."/>
            <person name="Boedeker C."/>
            <person name="Pinto D."/>
            <person name="Vollmers J."/>
            <person name="Rivas-Marin E."/>
            <person name="Kohn T."/>
            <person name="Peeters S.H."/>
            <person name="Heuer A."/>
            <person name="Rast P."/>
            <person name="Oberbeckmann S."/>
            <person name="Bunk B."/>
            <person name="Jeske O."/>
            <person name="Meyerdierks A."/>
            <person name="Storesund J.E."/>
            <person name="Kallscheuer N."/>
            <person name="Luecker S."/>
            <person name="Lage O.M."/>
            <person name="Pohl T."/>
            <person name="Merkel B.J."/>
            <person name="Hornburger P."/>
            <person name="Mueller R.-W."/>
            <person name="Bruemmer F."/>
            <person name="Labrenz M."/>
            <person name="Spormann A.M."/>
            <person name="Op den Camp H."/>
            <person name="Overmann J."/>
            <person name="Amann R."/>
            <person name="Jetten M.S.M."/>
            <person name="Mascher T."/>
            <person name="Medema M.H."/>
            <person name="Devos D.P."/>
            <person name="Kaster A.-K."/>
            <person name="Ovreas L."/>
            <person name="Rohde M."/>
            <person name="Galperin M.Y."/>
            <person name="Jogler C."/>
        </authorList>
    </citation>
    <scope>NUCLEOTIDE SEQUENCE [LARGE SCALE GENOMIC DNA]</scope>
    <source>
        <strain evidence="5 6">FF011L</strain>
    </source>
</reference>
<dbReference type="InterPro" id="IPR011006">
    <property type="entry name" value="CheY-like_superfamily"/>
</dbReference>
<evidence type="ECO:0000259" key="3">
    <source>
        <dbReference type="PROSITE" id="PS50043"/>
    </source>
</evidence>
<dbReference type="InterPro" id="IPR016032">
    <property type="entry name" value="Sig_transdc_resp-reg_C-effctor"/>
</dbReference>
<feature type="domain" description="Response regulatory" evidence="4">
    <location>
        <begin position="15"/>
        <end position="129"/>
    </location>
</feature>
<sequence>MPDQTTQDTFPADPIVFVVDDEASSRNVIAEMVKSMSLPVESYDSAEAFLATYRNQRPACIVTDQRMPGMSGIDLIEKLQEQDLTIPVIVVTAFPDTQSTVRAVRGGAISLIEKPCRREKLWTMIVEAIRLDKRNSVKDAEREHAKQCVESLNEGERAVAHMLIEGLANKVIAARLDVSLRTVESRRAAIFKKFGVTSIASMVLLWLTAHPDS</sequence>
<dbReference type="Proteomes" id="UP000320672">
    <property type="component" value="Chromosome"/>
</dbReference>
<dbReference type="GO" id="GO:0006355">
    <property type="term" value="P:regulation of DNA-templated transcription"/>
    <property type="evidence" value="ECO:0007669"/>
    <property type="project" value="InterPro"/>
</dbReference>
<keyword evidence="6" id="KW-1185">Reference proteome</keyword>
<organism evidence="5 6">
    <name type="scientific">Roseimaritima multifibrata</name>
    <dbReference type="NCBI Taxonomy" id="1930274"/>
    <lineage>
        <taxon>Bacteria</taxon>
        <taxon>Pseudomonadati</taxon>
        <taxon>Planctomycetota</taxon>
        <taxon>Planctomycetia</taxon>
        <taxon>Pirellulales</taxon>
        <taxon>Pirellulaceae</taxon>
        <taxon>Roseimaritima</taxon>
    </lineage>
</organism>
<feature type="modified residue" description="4-aspartylphosphate" evidence="2">
    <location>
        <position position="64"/>
    </location>
</feature>
<dbReference type="SUPFAM" id="SSF46894">
    <property type="entry name" value="C-terminal effector domain of the bipartite response regulators"/>
    <property type="match status" value="1"/>
</dbReference>